<feature type="compositionally biased region" description="Low complexity" evidence="2">
    <location>
        <begin position="441"/>
        <end position="450"/>
    </location>
</feature>
<feature type="compositionally biased region" description="Polar residues" evidence="2">
    <location>
        <begin position="492"/>
        <end position="504"/>
    </location>
</feature>
<gene>
    <name evidence="3" type="ORF">CVT26_006161</name>
</gene>
<protein>
    <submittedName>
        <fullName evidence="3">Uncharacterized protein</fullName>
    </submittedName>
</protein>
<feature type="compositionally biased region" description="Acidic residues" evidence="2">
    <location>
        <begin position="582"/>
        <end position="607"/>
    </location>
</feature>
<proteinExistence type="predicted"/>
<feature type="region of interest" description="Disordered" evidence="2">
    <location>
        <begin position="579"/>
        <end position="630"/>
    </location>
</feature>
<evidence type="ECO:0000313" key="3">
    <source>
        <dbReference type="EMBL" id="PPQ77569.1"/>
    </source>
</evidence>
<dbReference type="AlphaFoldDB" id="A0A409WGD3"/>
<feature type="compositionally biased region" description="Polar residues" evidence="2">
    <location>
        <begin position="407"/>
        <end position="424"/>
    </location>
</feature>
<feature type="compositionally biased region" description="Acidic residues" evidence="2">
    <location>
        <begin position="614"/>
        <end position="630"/>
    </location>
</feature>
<sequence>MSAPRKDQPSRSSSRRQTPTTGSNSGGAPDATGNAANGSPSPPASAPLAADTAPPGAASVLHATSRPNPNIGVGFSPNPLHMDRSLYEGLDEVYTVCTGGMNGVFPDWDFASLAITGYSGAFALRWTDVNAAFDHYEKVFDAKQTVIAQPTSKHLKRLAARDKANKTGQGPSSPSSSIDVYGPFPTPAQRSQYPSGHALNPIYFSPSPSPRRPAATANTIDLSRPQTASTPGNTSSGVTRATTNESSNASAAAPDVQDAPPARQRHFARPGFRPNRGGISSSAPRPFVVDPQLVEEDRLRAERARRRHRELRARAMESTGESRFAAISSAFERINILERMQQQELNRLLELEETVNARAAALALAVRADVTRSPQPASSETIPPARPSSQSGIPSTPVRPSMLMRTSHVSSSTQVTPSLNRNTLGNSNPAPAQQPAPPSTTPARSPGSPSISRVPSKRKTSDAAQTPRPLDRPRIVVREPSTIPRYPRPRADNQSPGPQHSTPRGAQPLAIDPALTTVSALSSAPPTPTPTSRDANPESNDDDDLFSAMLNFDDDVKFSELCRVMDQSEASYLRALLRAREEESEEDSEDVEDVEDVEEGEEDEDGEEGRGAEVEGDSDIEDYEDALEYL</sequence>
<feature type="compositionally biased region" description="Low complexity" evidence="2">
    <location>
        <begin position="10"/>
        <end position="21"/>
    </location>
</feature>
<reference evidence="3 4" key="1">
    <citation type="journal article" date="2018" name="Evol. Lett.">
        <title>Horizontal gene cluster transfer increased hallucinogenic mushroom diversity.</title>
        <authorList>
            <person name="Reynolds H.T."/>
            <person name="Vijayakumar V."/>
            <person name="Gluck-Thaler E."/>
            <person name="Korotkin H.B."/>
            <person name="Matheny P.B."/>
            <person name="Slot J.C."/>
        </authorList>
    </citation>
    <scope>NUCLEOTIDE SEQUENCE [LARGE SCALE GENOMIC DNA]</scope>
    <source>
        <strain evidence="3 4">SRW20</strain>
    </source>
</reference>
<name>A0A409WGD3_9AGAR</name>
<evidence type="ECO:0000313" key="4">
    <source>
        <dbReference type="Proteomes" id="UP000284706"/>
    </source>
</evidence>
<accession>A0A409WGD3</accession>
<dbReference type="EMBL" id="NHYE01005080">
    <property type="protein sequence ID" value="PPQ77569.1"/>
    <property type="molecule type" value="Genomic_DNA"/>
</dbReference>
<keyword evidence="4" id="KW-1185">Reference proteome</keyword>
<feature type="region of interest" description="Disordered" evidence="2">
    <location>
        <begin position="369"/>
        <end position="546"/>
    </location>
</feature>
<feature type="region of interest" description="Disordered" evidence="2">
    <location>
        <begin position="153"/>
        <end position="288"/>
    </location>
</feature>
<feature type="compositionally biased region" description="Polar residues" evidence="2">
    <location>
        <begin position="372"/>
        <end position="394"/>
    </location>
</feature>
<feature type="compositionally biased region" description="Polar residues" evidence="2">
    <location>
        <begin position="166"/>
        <end position="178"/>
    </location>
</feature>
<dbReference type="Proteomes" id="UP000284706">
    <property type="component" value="Unassembled WGS sequence"/>
</dbReference>
<dbReference type="InParanoid" id="A0A409WGD3"/>
<feature type="compositionally biased region" description="Low complexity" evidence="2">
    <location>
        <begin position="241"/>
        <end position="262"/>
    </location>
</feature>
<feature type="coiled-coil region" evidence="1">
    <location>
        <begin position="294"/>
        <end position="354"/>
    </location>
</feature>
<organism evidence="3 4">
    <name type="scientific">Gymnopilus dilepis</name>
    <dbReference type="NCBI Taxonomy" id="231916"/>
    <lineage>
        <taxon>Eukaryota</taxon>
        <taxon>Fungi</taxon>
        <taxon>Dikarya</taxon>
        <taxon>Basidiomycota</taxon>
        <taxon>Agaricomycotina</taxon>
        <taxon>Agaricomycetes</taxon>
        <taxon>Agaricomycetidae</taxon>
        <taxon>Agaricales</taxon>
        <taxon>Agaricineae</taxon>
        <taxon>Hymenogastraceae</taxon>
        <taxon>Gymnopilus</taxon>
    </lineage>
</organism>
<comment type="caution">
    <text evidence="3">The sequence shown here is derived from an EMBL/GenBank/DDBJ whole genome shotgun (WGS) entry which is preliminary data.</text>
</comment>
<feature type="compositionally biased region" description="Polar residues" evidence="2">
    <location>
        <begin position="216"/>
        <end position="240"/>
    </location>
</feature>
<evidence type="ECO:0000256" key="2">
    <source>
        <dbReference type="SAM" id="MobiDB-lite"/>
    </source>
</evidence>
<feature type="region of interest" description="Disordered" evidence="2">
    <location>
        <begin position="1"/>
        <end position="76"/>
    </location>
</feature>
<feature type="compositionally biased region" description="Low complexity" evidence="2">
    <location>
        <begin position="46"/>
        <end position="55"/>
    </location>
</feature>
<evidence type="ECO:0000256" key="1">
    <source>
        <dbReference type="SAM" id="Coils"/>
    </source>
</evidence>
<keyword evidence="1" id="KW-0175">Coiled coil</keyword>